<dbReference type="Pfam" id="PF00082">
    <property type="entry name" value="Peptidase_S8"/>
    <property type="match status" value="1"/>
</dbReference>
<proteinExistence type="inferred from homology"/>
<dbReference type="Proteomes" id="UP001243717">
    <property type="component" value="Unassembled WGS sequence"/>
</dbReference>
<organism evidence="8 9">
    <name type="scientific">Thalassobacterium sedimentorum</name>
    <dbReference type="NCBI Taxonomy" id="3041258"/>
    <lineage>
        <taxon>Bacteria</taxon>
        <taxon>Pseudomonadati</taxon>
        <taxon>Verrucomicrobiota</taxon>
        <taxon>Opitutia</taxon>
        <taxon>Puniceicoccales</taxon>
        <taxon>Coraliomargaritaceae</taxon>
        <taxon>Thalassobacterium</taxon>
    </lineage>
</organism>
<dbReference type="InterPro" id="IPR000209">
    <property type="entry name" value="Peptidase_S8/S53_dom"/>
</dbReference>
<evidence type="ECO:0000313" key="8">
    <source>
        <dbReference type="EMBL" id="MDQ8195442.1"/>
    </source>
</evidence>
<sequence>MKSLRLPWILLAFALLGALIGYYLSTQRPFFLAVDVAPEVVGQVTPAEEVTETVHGDWTGQAIARAVSEELDYPRGAIEGELLLQFATREAYLSYLQALAAAGMAPLGQIDALMVLRISEGALSVANIGESGARASYSYRVERPLPPVQVDPEALARLTAFGQSARVITGGPIAGSGAGVSVAILDSGIERHPQFDDVSIVRLDLAGGGVGGLGAGHGTSVASIIAGREGIAPDAELFVVRVLDAEGLGNSYHVAQGIVEAVDRGVQVINMSLGVYQDTVILRQAVNYAHARGVLMVAAAGNDGYGRMPYPAAYPEVLAVTAVDGNGQYALFPNQSMQIDFAAPGVGVLTALEDEGTVLFSGTSAAAPFVSGTLASLLSGEGALPPQQAVELLQAYLNDRGAPGVDPVYGAGLLDWDRLRERATPGILDVALADIYLQPDSLPGTTMPIEVTVQNRGTTWFSDAELEVFVGEAEPVSFILGSLGPGQTTSRKVFSQIPAQGSDEVLSLAARVILQNINQDIRFENNLKSVAFRPVR</sequence>
<evidence type="ECO:0000256" key="5">
    <source>
        <dbReference type="PROSITE-ProRule" id="PRU01240"/>
    </source>
</evidence>
<dbReference type="PROSITE" id="PS51892">
    <property type="entry name" value="SUBTILASE"/>
    <property type="match status" value="1"/>
</dbReference>
<evidence type="ECO:0000256" key="1">
    <source>
        <dbReference type="ARBA" id="ARBA00011073"/>
    </source>
</evidence>
<keyword evidence="2 5" id="KW-0645">Protease</keyword>
<dbReference type="InterPro" id="IPR036852">
    <property type="entry name" value="Peptidase_S8/S53_dom_sf"/>
</dbReference>
<evidence type="ECO:0000256" key="4">
    <source>
        <dbReference type="ARBA" id="ARBA00022825"/>
    </source>
</evidence>
<feature type="active site" description="Charge relay system" evidence="5">
    <location>
        <position position="186"/>
    </location>
</feature>
<protein>
    <submittedName>
        <fullName evidence="8">S8 family serine peptidase</fullName>
    </submittedName>
</protein>
<evidence type="ECO:0000256" key="3">
    <source>
        <dbReference type="ARBA" id="ARBA00022801"/>
    </source>
</evidence>
<dbReference type="RefSeq" id="WP_308985895.1">
    <property type="nucleotide sequence ID" value="NZ_JARXIC010000024.1"/>
</dbReference>
<dbReference type="PANTHER" id="PTHR43806">
    <property type="entry name" value="PEPTIDASE S8"/>
    <property type="match status" value="1"/>
</dbReference>
<evidence type="ECO:0000256" key="2">
    <source>
        <dbReference type="ARBA" id="ARBA00022670"/>
    </source>
</evidence>
<evidence type="ECO:0000256" key="6">
    <source>
        <dbReference type="RuleBase" id="RU003355"/>
    </source>
</evidence>
<dbReference type="PRINTS" id="PR00723">
    <property type="entry name" value="SUBTILISIN"/>
</dbReference>
<dbReference type="PROSITE" id="PS00136">
    <property type="entry name" value="SUBTILASE_ASP"/>
    <property type="match status" value="1"/>
</dbReference>
<dbReference type="PANTHER" id="PTHR43806:SF11">
    <property type="entry name" value="CEREVISIN-RELATED"/>
    <property type="match status" value="1"/>
</dbReference>
<dbReference type="EMBL" id="JARXIC010000024">
    <property type="protein sequence ID" value="MDQ8195442.1"/>
    <property type="molecule type" value="Genomic_DNA"/>
</dbReference>
<keyword evidence="4 5" id="KW-0720">Serine protease</keyword>
<reference evidence="8 9" key="1">
    <citation type="submission" date="2023-04" db="EMBL/GenBank/DDBJ databases">
        <title>A novel bacteria isolated from coastal sediment.</title>
        <authorList>
            <person name="Liu X.-J."/>
            <person name="Du Z.-J."/>
        </authorList>
    </citation>
    <scope>NUCLEOTIDE SEQUENCE [LARGE SCALE GENOMIC DNA]</scope>
    <source>
        <strain evidence="8 9">SDUM461004</strain>
    </source>
</reference>
<accession>A0ABU1AL53</accession>
<dbReference type="Gene3D" id="3.40.50.200">
    <property type="entry name" value="Peptidase S8/S53 domain"/>
    <property type="match status" value="1"/>
</dbReference>
<dbReference type="PROSITE" id="PS00138">
    <property type="entry name" value="SUBTILASE_SER"/>
    <property type="match status" value="1"/>
</dbReference>
<dbReference type="PROSITE" id="PS00137">
    <property type="entry name" value="SUBTILASE_HIS"/>
    <property type="match status" value="1"/>
</dbReference>
<keyword evidence="3 5" id="KW-0378">Hydrolase</keyword>
<gene>
    <name evidence="8" type="ORF">QEH59_13480</name>
</gene>
<dbReference type="InterPro" id="IPR023828">
    <property type="entry name" value="Peptidase_S8_Ser-AS"/>
</dbReference>
<keyword evidence="9" id="KW-1185">Reference proteome</keyword>
<feature type="active site" description="Charge relay system" evidence="5">
    <location>
        <position position="364"/>
    </location>
</feature>
<evidence type="ECO:0000313" key="9">
    <source>
        <dbReference type="Proteomes" id="UP001243717"/>
    </source>
</evidence>
<feature type="domain" description="Peptidase S8/S53" evidence="7">
    <location>
        <begin position="177"/>
        <end position="412"/>
    </location>
</feature>
<dbReference type="InterPro" id="IPR022398">
    <property type="entry name" value="Peptidase_S8_His-AS"/>
</dbReference>
<feature type="active site" description="Charge relay system" evidence="5">
    <location>
        <position position="217"/>
    </location>
</feature>
<dbReference type="InterPro" id="IPR050131">
    <property type="entry name" value="Peptidase_S8_subtilisin-like"/>
</dbReference>
<comment type="caution">
    <text evidence="8">The sequence shown here is derived from an EMBL/GenBank/DDBJ whole genome shotgun (WGS) entry which is preliminary data.</text>
</comment>
<dbReference type="InterPro" id="IPR015500">
    <property type="entry name" value="Peptidase_S8_subtilisin-rel"/>
</dbReference>
<comment type="similarity">
    <text evidence="1 5 6">Belongs to the peptidase S8 family.</text>
</comment>
<dbReference type="SUPFAM" id="SSF52743">
    <property type="entry name" value="Subtilisin-like"/>
    <property type="match status" value="1"/>
</dbReference>
<name>A0ABU1AL53_9BACT</name>
<evidence type="ECO:0000259" key="7">
    <source>
        <dbReference type="Pfam" id="PF00082"/>
    </source>
</evidence>
<dbReference type="InterPro" id="IPR023827">
    <property type="entry name" value="Peptidase_S8_Asp-AS"/>
</dbReference>